<dbReference type="GO" id="GO:0005840">
    <property type="term" value="C:ribosome"/>
    <property type="evidence" value="ECO:0007669"/>
    <property type="project" value="UniProtKB-KW"/>
</dbReference>
<dbReference type="HAMAP" id="MF_00374">
    <property type="entry name" value="Ribosomal_uL29"/>
    <property type="match status" value="1"/>
</dbReference>
<dbReference type="CDD" id="cd00427">
    <property type="entry name" value="Ribosomal_L29_HIP"/>
    <property type="match status" value="1"/>
</dbReference>
<dbReference type="AlphaFoldDB" id="A0A2J0KYN3"/>
<evidence type="ECO:0000313" key="7">
    <source>
        <dbReference type="Proteomes" id="UP000230052"/>
    </source>
</evidence>
<gene>
    <name evidence="5 6" type="primary">rpmC</name>
    <name evidence="6" type="ORF">COS99_00605</name>
</gene>
<comment type="similarity">
    <text evidence="1 5">Belongs to the universal ribosomal protein uL29 family.</text>
</comment>
<comment type="caution">
    <text evidence="6">The sequence shown here is derived from an EMBL/GenBank/DDBJ whole genome shotgun (WGS) entry which is preliminary data.</text>
</comment>
<protein>
    <recommendedName>
        <fullName evidence="4 5">Large ribosomal subunit protein uL29</fullName>
    </recommendedName>
</protein>
<dbReference type="GO" id="GO:0003735">
    <property type="term" value="F:structural constituent of ribosome"/>
    <property type="evidence" value="ECO:0007669"/>
    <property type="project" value="InterPro"/>
</dbReference>
<dbReference type="InterPro" id="IPR001854">
    <property type="entry name" value="Ribosomal_uL29"/>
</dbReference>
<dbReference type="Proteomes" id="UP000230052">
    <property type="component" value="Unassembled WGS sequence"/>
</dbReference>
<evidence type="ECO:0000313" key="6">
    <source>
        <dbReference type="EMBL" id="PIU42404.1"/>
    </source>
</evidence>
<proteinExistence type="inferred from homology"/>
<sequence>MKPEEIRNMTENEVAIKIRSLREEMFKLTQEAKAGRIEKPHMLKIARRDIARCKTILKEKEIGKK</sequence>
<dbReference type="Pfam" id="PF00831">
    <property type="entry name" value="Ribosomal_L29"/>
    <property type="match status" value="1"/>
</dbReference>
<keyword evidence="3 5" id="KW-0687">Ribonucleoprotein</keyword>
<dbReference type="GO" id="GO:0006412">
    <property type="term" value="P:translation"/>
    <property type="evidence" value="ECO:0007669"/>
    <property type="project" value="UniProtKB-UniRule"/>
</dbReference>
<evidence type="ECO:0000256" key="4">
    <source>
        <dbReference type="ARBA" id="ARBA00035204"/>
    </source>
</evidence>
<keyword evidence="2 5" id="KW-0689">Ribosomal protein</keyword>
<evidence type="ECO:0000256" key="3">
    <source>
        <dbReference type="ARBA" id="ARBA00023274"/>
    </source>
</evidence>
<name>A0A2J0KYN3_9BACT</name>
<reference evidence="6 7" key="1">
    <citation type="submission" date="2017-09" db="EMBL/GenBank/DDBJ databases">
        <title>Depth-based differentiation of microbial function through sediment-hosted aquifers and enrichment of novel symbionts in the deep terrestrial subsurface.</title>
        <authorList>
            <person name="Probst A.J."/>
            <person name="Ladd B."/>
            <person name="Jarett J.K."/>
            <person name="Geller-Mcgrath D.E."/>
            <person name="Sieber C.M."/>
            <person name="Emerson J.B."/>
            <person name="Anantharaman K."/>
            <person name="Thomas B.C."/>
            <person name="Malmstrom R."/>
            <person name="Stieglmeier M."/>
            <person name="Klingl A."/>
            <person name="Woyke T."/>
            <person name="Ryan C.M."/>
            <person name="Banfield J.F."/>
        </authorList>
    </citation>
    <scope>NUCLEOTIDE SEQUENCE [LARGE SCALE GENOMIC DNA]</scope>
    <source>
        <strain evidence="6">CG07_land_8_20_14_0_80_42_15</strain>
    </source>
</reference>
<evidence type="ECO:0000256" key="2">
    <source>
        <dbReference type="ARBA" id="ARBA00022980"/>
    </source>
</evidence>
<evidence type="ECO:0000256" key="1">
    <source>
        <dbReference type="ARBA" id="ARBA00009254"/>
    </source>
</evidence>
<dbReference type="SUPFAM" id="SSF46561">
    <property type="entry name" value="Ribosomal protein L29 (L29p)"/>
    <property type="match status" value="1"/>
</dbReference>
<organism evidence="6 7">
    <name type="scientific">Candidatus Aquitaenariimonas noxiae</name>
    <dbReference type="NCBI Taxonomy" id="1974741"/>
    <lineage>
        <taxon>Bacteria</taxon>
        <taxon>Pseudomonadati</taxon>
        <taxon>Candidatus Omnitrophota</taxon>
        <taxon>Candidatus Aquitaenariimonas</taxon>
    </lineage>
</organism>
<dbReference type="Gene3D" id="1.10.287.310">
    <property type="match status" value="1"/>
</dbReference>
<dbReference type="NCBIfam" id="TIGR00012">
    <property type="entry name" value="L29"/>
    <property type="match status" value="1"/>
</dbReference>
<evidence type="ECO:0000256" key="5">
    <source>
        <dbReference type="HAMAP-Rule" id="MF_00374"/>
    </source>
</evidence>
<dbReference type="GO" id="GO:1990904">
    <property type="term" value="C:ribonucleoprotein complex"/>
    <property type="evidence" value="ECO:0007669"/>
    <property type="project" value="UniProtKB-KW"/>
</dbReference>
<accession>A0A2J0KYN3</accession>
<dbReference type="EMBL" id="PEWV01000008">
    <property type="protein sequence ID" value="PIU42404.1"/>
    <property type="molecule type" value="Genomic_DNA"/>
</dbReference>
<dbReference type="InterPro" id="IPR036049">
    <property type="entry name" value="Ribosomal_uL29_sf"/>
</dbReference>